<dbReference type="RefSeq" id="WP_248475123.1">
    <property type="nucleotide sequence ID" value="NZ_JALPRF010000001.1"/>
</dbReference>
<proteinExistence type="predicted"/>
<dbReference type="Proteomes" id="UP001202180">
    <property type="component" value="Unassembled WGS sequence"/>
</dbReference>
<evidence type="ECO:0000313" key="1">
    <source>
        <dbReference type="EMBL" id="MCK8490246.1"/>
    </source>
</evidence>
<dbReference type="EMBL" id="JALPRF010000001">
    <property type="protein sequence ID" value="MCK8490246.1"/>
    <property type="molecule type" value="Genomic_DNA"/>
</dbReference>
<name>A0ABT0HDK7_9BACT</name>
<gene>
    <name evidence="1" type="ORF">M0L20_00200</name>
</gene>
<keyword evidence="2" id="KW-1185">Reference proteome</keyword>
<organism evidence="1 2">
    <name type="scientific">Spirosoma liriopis</name>
    <dbReference type="NCBI Taxonomy" id="2937440"/>
    <lineage>
        <taxon>Bacteria</taxon>
        <taxon>Pseudomonadati</taxon>
        <taxon>Bacteroidota</taxon>
        <taxon>Cytophagia</taxon>
        <taxon>Cytophagales</taxon>
        <taxon>Cytophagaceae</taxon>
        <taxon>Spirosoma</taxon>
    </lineage>
</organism>
<sequence length="67" mass="7351">MYAQLIICQDAPAHSDGSTSQSPQPNPLTPSTIYLNWQLISDRLTTGKLIDLMACLDELGFAELKTN</sequence>
<comment type="caution">
    <text evidence="1">The sequence shown here is derived from an EMBL/GenBank/DDBJ whole genome shotgun (WGS) entry which is preliminary data.</text>
</comment>
<evidence type="ECO:0000313" key="2">
    <source>
        <dbReference type="Proteomes" id="UP001202180"/>
    </source>
</evidence>
<protein>
    <submittedName>
        <fullName evidence="1">Uncharacterized protein</fullName>
    </submittedName>
</protein>
<accession>A0ABT0HDK7</accession>
<reference evidence="1 2" key="1">
    <citation type="submission" date="2022-04" db="EMBL/GenBank/DDBJ databases">
        <title>Spirosoma sp. strain RP8 genome sequencing and assembly.</title>
        <authorList>
            <person name="Jung Y."/>
        </authorList>
    </citation>
    <scope>NUCLEOTIDE SEQUENCE [LARGE SCALE GENOMIC DNA]</scope>
    <source>
        <strain evidence="1 2">RP8</strain>
    </source>
</reference>